<keyword evidence="3" id="KW-1185">Reference proteome</keyword>
<evidence type="ECO:0000259" key="1">
    <source>
        <dbReference type="Pfam" id="PF13810"/>
    </source>
</evidence>
<dbReference type="EMBL" id="FRAP01000001">
    <property type="protein sequence ID" value="SHJ91153.1"/>
    <property type="molecule type" value="Genomic_DNA"/>
</dbReference>
<dbReference type="RefSeq" id="WP_084754101.1">
    <property type="nucleotide sequence ID" value="NZ_CALGVN010000007.1"/>
</dbReference>
<dbReference type="STRING" id="1848.SAMN05443637_10149"/>
<organism evidence="2 3">
    <name type="scientific">Pseudonocardia thermophila</name>
    <dbReference type="NCBI Taxonomy" id="1848"/>
    <lineage>
        <taxon>Bacteria</taxon>
        <taxon>Bacillati</taxon>
        <taxon>Actinomycetota</taxon>
        <taxon>Actinomycetes</taxon>
        <taxon>Pseudonocardiales</taxon>
        <taxon>Pseudonocardiaceae</taxon>
        <taxon>Pseudonocardia</taxon>
    </lineage>
</organism>
<protein>
    <recommendedName>
        <fullName evidence="1">DUF4185 domain-containing protein</fullName>
    </recommendedName>
</protein>
<accession>A0A1M6N698</accession>
<dbReference type="InterPro" id="IPR025442">
    <property type="entry name" value="DUF4185"/>
</dbReference>
<dbReference type="Pfam" id="PF13810">
    <property type="entry name" value="DUF4185"/>
    <property type="match status" value="1"/>
</dbReference>
<reference evidence="2 3" key="1">
    <citation type="submission" date="2016-11" db="EMBL/GenBank/DDBJ databases">
        <authorList>
            <person name="Jaros S."/>
            <person name="Januszkiewicz K."/>
            <person name="Wedrychowicz H."/>
        </authorList>
    </citation>
    <scope>NUCLEOTIDE SEQUENCE [LARGE SCALE GENOMIC DNA]</scope>
    <source>
        <strain evidence="2 3">DSM 43832</strain>
    </source>
</reference>
<name>A0A1M6N698_PSETH</name>
<gene>
    <name evidence="2" type="ORF">SAMN05443637_10149</name>
</gene>
<proteinExistence type="predicted"/>
<dbReference type="Proteomes" id="UP000184363">
    <property type="component" value="Unassembled WGS sequence"/>
</dbReference>
<evidence type="ECO:0000313" key="2">
    <source>
        <dbReference type="EMBL" id="SHJ91153.1"/>
    </source>
</evidence>
<feature type="domain" description="DUF4185" evidence="1">
    <location>
        <begin position="17"/>
        <end position="335"/>
    </location>
</feature>
<dbReference type="AlphaFoldDB" id="A0A1M6N698"/>
<sequence>MTGAVRVLASKVRDLTGPGVTDRFGIGGTDLGVSVAAPDGRLVAVFGDTFRRAGVGGRGWRAPVVLFGDPDSVPTGLRWTGSAGRGEYARQIVRYLHHGVRRHRGMRWRRVTTVLPTDVITLGDEMFLHVMVCRQLGNVHWTEIHRSADDGRTWRPTGVRWPADHLGGLFQMLTWERGGDGYVYAYTTGFQRAHGLVLSRVPQDRLLDRDAWQTWGFDGSTWGWDRPPTEALPGRFGELGLRRLADGAWVLTAFDEANYRIDVRLLDGPVADLHTAPCVTVLEGCDWGEEDHAAGRVAQLYGGYPLPGSTLADLHLVVSQWNTATNWPYRAMQFRVDLSGVRAGRA</sequence>
<evidence type="ECO:0000313" key="3">
    <source>
        <dbReference type="Proteomes" id="UP000184363"/>
    </source>
</evidence>